<dbReference type="AlphaFoldDB" id="A0AAV7WYX5"/>
<sequence>MSKSGHGRGKGGKAHRKESPGHIFSFVLDPTLDAKHAKTIMLSIAGGRKQVIYGSHSFVMIVDREDKDRRDLELKSYTGVISRSTEYSPIYEPQPPLATVEVSYPPWYVSFMGEKFITKDWLVNGATDAKYRKDGSQFKITAPCDIIASKVALGVKNGTLGLSAALEWFTKDPVAEAFLSKRLGDGTPTAIKNNVGTQTKTITVPAQRADAATQASAIMVDIKKTTGPGTPQRAGPPRSTPKTPTKQCYRCQRFGHTSVTCDQPEKCRSAAKQGARDQDPPPVGTKPGAPAWQPPTQGKVKPQRVSAPSSLC</sequence>
<evidence type="ECO:0000256" key="1">
    <source>
        <dbReference type="SAM" id="MobiDB-lite"/>
    </source>
</evidence>
<dbReference type="SUPFAM" id="SSF57756">
    <property type="entry name" value="Retrovirus zinc finger-like domains"/>
    <property type="match status" value="1"/>
</dbReference>
<feature type="region of interest" description="Disordered" evidence="1">
    <location>
        <begin position="262"/>
        <end position="312"/>
    </location>
</feature>
<evidence type="ECO:0000313" key="3">
    <source>
        <dbReference type="Proteomes" id="UP001075354"/>
    </source>
</evidence>
<dbReference type="GO" id="GO:0008270">
    <property type="term" value="F:zinc ion binding"/>
    <property type="evidence" value="ECO:0007669"/>
    <property type="project" value="InterPro"/>
</dbReference>
<organism evidence="2 3">
    <name type="scientific">Megalurothrips usitatus</name>
    <name type="common">bean blossom thrips</name>
    <dbReference type="NCBI Taxonomy" id="439358"/>
    <lineage>
        <taxon>Eukaryota</taxon>
        <taxon>Metazoa</taxon>
        <taxon>Ecdysozoa</taxon>
        <taxon>Arthropoda</taxon>
        <taxon>Hexapoda</taxon>
        <taxon>Insecta</taxon>
        <taxon>Pterygota</taxon>
        <taxon>Neoptera</taxon>
        <taxon>Paraneoptera</taxon>
        <taxon>Thysanoptera</taxon>
        <taxon>Terebrantia</taxon>
        <taxon>Thripoidea</taxon>
        <taxon>Thripidae</taxon>
        <taxon>Megalurothrips</taxon>
    </lineage>
</organism>
<dbReference type="InterPro" id="IPR036875">
    <property type="entry name" value="Znf_CCHC_sf"/>
</dbReference>
<protein>
    <recommendedName>
        <fullName evidence="4">CCHC-type domain-containing protein</fullName>
    </recommendedName>
</protein>
<name>A0AAV7WYX5_9NEOP</name>
<dbReference type="GO" id="GO:0003676">
    <property type="term" value="F:nucleic acid binding"/>
    <property type="evidence" value="ECO:0007669"/>
    <property type="project" value="InterPro"/>
</dbReference>
<proteinExistence type="predicted"/>
<gene>
    <name evidence="2" type="ORF">ONE63_011578</name>
</gene>
<reference evidence="2" key="1">
    <citation type="submission" date="2022-12" db="EMBL/GenBank/DDBJ databases">
        <title>Chromosome-level genome assembly of the bean flower thrips Megalurothrips usitatus.</title>
        <authorList>
            <person name="Ma L."/>
            <person name="Liu Q."/>
            <person name="Li H."/>
            <person name="Cai W."/>
        </authorList>
    </citation>
    <scope>NUCLEOTIDE SEQUENCE</scope>
    <source>
        <strain evidence="2">Cailab_2022a</strain>
    </source>
</reference>
<feature type="compositionally biased region" description="Basic and acidic residues" evidence="1">
    <location>
        <begin position="263"/>
        <end position="279"/>
    </location>
</feature>
<dbReference type="EMBL" id="JAPTSV010000888">
    <property type="protein sequence ID" value="KAJ1518803.1"/>
    <property type="molecule type" value="Genomic_DNA"/>
</dbReference>
<dbReference type="Proteomes" id="UP001075354">
    <property type="component" value="Unassembled WGS sequence"/>
</dbReference>
<comment type="caution">
    <text evidence="2">The sequence shown here is derived from an EMBL/GenBank/DDBJ whole genome shotgun (WGS) entry which is preliminary data.</text>
</comment>
<feature type="region of interest" description="Disordered" evidence="1">
    <location>
        <begin position="224"/>
        <end position="246"/>
    </location>
</feature>
<keyword evidence="3" id="KW-1185">Reference proteome</keyword>
<evidence type="ECO:0000313" key="2">
    <source>
        <dbReference type="EMBL" id="KAJ1518803.1"/>
    </source>
</evidence>
<evidence type="ECO:0008006" key="4">
    <source>
        <dbReference type="Google" id="ProtNLM"/>
    </source>
</evidence>
<accession>A0AAV7WYX5</accession>